<keyword evidence="10" id="KW-0675">Receptor</keyword>
<dbReference type="GO" id="GO:0009881">
    <property type="term" value="F:photoreceptor activity"/>
    <property type="evidence" value="ECO:0007669"/>
    <property type="project" value="UniProtKB-KW"/>
</dbReference>
<dbReference type="Pfam" id="PF00001">
    <property type="entry name" value="7tm_1"/>
    <property type="match status" value="1"/>
</dbReference>
<feature type="transmembrane region" description="Helical" evidence="12">
    <location>
        <begin position="88"/>
        <end position="111"/>
    </location>
</feature>
<evidence type="ECO:0000256" key="2">
    <source>
        <dbReference type="ARBA" id="ARBA00022543"/>
    </source>
</evidence>
<gene>
    <name evidence="14" type="primary">opn8a</name>
</gene>
<dbReference type="Gene3D" id="1.20.1070.10">
    <property type="entry name" value="Rhodopsin 7-helix transmembrane proteins"/>
    <property type="match status" value="1"/>
</dbReference>
<dbReference type="Proteomes" id="UP000472267">
    <property type="component" value="Chromosome 15"/>
</dbReference>
<keyword evidence="6 12" id="KW-1133">Transmembrane helix</keyword>
<dbReference type="FunCoup" id="A0A672HRP0">
    <property type="interactions" value="4"/>
</dbReference>
<dbReference type="PRINTS" id="PR00237">
    <property type="entry name" value="GPCRRHODOPSN"/>
</dbReference>
<evidence type="ECO:0000256" key="10">
    <source>
        <dbReference type="ARBA" id="ARBA00023170"/>
    </source>
</evidence>
<dbReference type="InParanoid" id="A0A672HRP0"/>
<keyword evidence="5" id="KW-0681">Retinal protein</keyword>
<sequence length="361" mass="39833">MDDRYTSKLSPTVDFWAGIYLLIIAFFSILGNAAVLLSATRRFDSLSAPELLTVNLAITDIGMALSMYPLSIASAFNHAWIGGDTSCLYYGLMGMIFSITSITTLAVMGLARYLVTGSPPMKGMKLQRRTIGLVIGVIWLYAGLWSLFPLVGWGSYGPEPFGLACSVDWTGYWESLNHSTFIMSLSILCTFLPCLTILFTYFGIAWKLHRAYQSVQSNDFQYGNIEKKITLMAVMISSGFLIAWTPYVAVSFWSMFHSQEQGRMAPFVTLLPCLFAKSSTVYNPFIYFLFQRCSGHKPLRLRRRIFCCSHGAGLPPARAKLDRNMAKGSGGKVFRGAAEDVCVGLVGDPALRSDGEMTALG</sequence>
<evidence type="ECO:0000259" key="13">
    <source>
        <dbReference type="PROSITE" id="PS50262"/>
    </source>
</evidence>
<dbReference type="PROSITE" id="PS50262">
    <property type="entry name" value="G_PROTEIN_RECEP_F1_2"/>
    <property type="match status" value="1"/>
</dbReference>
<dbReference type="InterPro" id="IPR027430">
    <property type="entry name" value="Retinal_BS"/>
</dbReference>
<feature type="transmembrane region" description="Helical" evidence="12">
    <location>
        <begin position="229"/>
        <end position="247"/>
    </location>
</feature>
<evidence type="ECO:0000256" key="5">
    <source>
        <dbReference type="ARBA" id="ARBA00022925"/>
    </source>
</evidence>
<keyword evidence="7" id="KW-0157">Chromophore</keyword>
<feature type="domain" description="G-protein coupled receptors family 1 profile" evidence="13">
    <location>
        <begin position="31"/>
        <end position="287"/>
    </location>
</feature>
<evidence type="ECO:0000256" key="3">
    <source>
        <dbReference type="ARBA" id="ARBA00022606"/>
    </source>
</evidence>
<dbReference type="GO" id="GO:0004930">
    <property type="term" value="F:G protein-coupled receptor activity"/>
    <property type="evidence" value="ECO:0007669"/>
    <property type="project" value="UniProtKB-KW"/>
</dbReference>
<comment type="subcellular location">
    <subcellularLocation>
        <location evidence="1">Membrane</location>
        <topology evidence="1">Multi-pass membrane protein</topology>
    </subcellularLocation>
</comment>
<name>A0A672HRP0_SALFA</name>
<keyword evidence="8" id="KW-0297">G-protein coupled receptor</keyword>
<dbReference type="PANTHER" id="PTHR24240">
    <property type="entry name" value="OPSIN"/>
    <property type="match status" value="1"/>
</dbReference>
<evidence type="ECO:0000256" key="1">
    <source>
        <dbReference type="ARBA" id="ARBA00004141"/>
    </source>
</evidence>
<accession>A0A672HRP0</accession>
<evidence type="ECO:0000256" key="4">
    <source>
        <dbReference type="ARBA" id="ARBA00022692"/>
    </source>
</evidence>
<dbReference type="FunFam" id="1.20.1070.10:FF:000219">
    <property type="entry name" value="Opsin 5-like 2"/>
    <property type="match status" value="1"/>
</dbReference>
<evidence type="ECO:0000256" key="8">
    <source>
        <dbReference type="ARBA" id="ARBA00023040"/>
    </source>
</evidence>
<keyword evidence="3" id="KW-0716">Sensory transduction</keyword>
<organism evidence="14 15">
    <name type="scientific">Salarias fasciatus</name>
    <name type="common">Jewelled blenny</name>
    <name type="synonym">Blennius fasciatus</name>
    <dbReference type="NCBI Taxonomy" id="181472"/>
    <lineage>
        <taxon>Eukaryota</taxon>
        <taxon>Metazoa</taxon>
        <taxon>Chordata</taxon>
        <taxon>Craniata</taxon>
        <taxon>Vertebrata</taxon>
        <taxon>Euteleostomi</taxon>
        <taxon>Actinopterygii</taxon>
        <taxon>Neopterygii</taxon>
        <taxon>Teleostei</taxon>
        <taxon>Neoteleostei</taxon>
        <taxon>Acanthomorphata</taxon>
        <taxon>Ovalentaria</taxon>
        <taxon>Blenniimorphae</taxon>
        <taxon>Blenniiformes</taxon>
        <taxon>Blennioidei</taxon>
        <taxon>Blenniidae</taxon>
        <taxon>Salariinae</taxon>
        <taxon>Salarias</taxon>
    </lineage>
</organism>
<evidence type="ECO:0000256" key="6">
    <source>
        <dbReference type="ARBA" id="ARBA00022989"/>
    </source>
</evidence>
<evidence type="ECO:0000256" key="7">
    <source>
        <dbReference type="ARBA" id="ARBA00022991"/>
    </source>
</evidence>
<dbReference type="SUPFAM" id="SSF81321">
    <property type="entry name" value="Family A G protein-coupled receptor-like"/>
    <property type="match status" value="1"/>
</dbReference>
<dbReference type="InterPro" id="IPR000276">
    <property type="entry name" value="GPCR_Rhodpsn"/>
</dbReference>
<dbReference type="AlphaFoldDB" id="A0A672HRP0"/>
<feature type="transmembrane region" description="Helical" evidence="12">
    <location>
        <begin position="267"/>
        <end position="290"/>
    </location>
</feature>
<feature type="transmembrane region" description="Helical" evidence="12">
    <location>
        <begin position="131"/>
        <end position="153"/>
    </location>
</feature>
<keyword evidence="11" id="KW-0807">Transducer</keyword>
<dbReference type="CDD" id="cd15074">
    <property type="entry name" value="7tmA_Opsin5_neuropsin"/>
    <property type="match status" value="1"/>
</dbReference>
<keyword evidence="2" id="KW-0600">Photoreceptor protein</keyword>
<evidence type="ECO:0000313" key="15">
    <source>
        <dbReference type="Proteomes" id="UP000472267"/>
    </source>
</evidence>
<dbReference type="OrthoDB" id="7217071at2759"/>
<dbReference type="GO" id="GO:0016020">
    <property type="term" value="C:membrane"/>
    <property type="evidence" value="ECO:0007669"/>
    <property type="project" value="UniProtKB-SubCell"/>
</dbReference>
<proteinExistence type="predicted"/>
<protein>
    <submittedName>
        <fullName evidence="14">Opsin-5-like</fullName>
    </submittedName>
</protein>
<keyword evidence="9 12" id="KW-0472">Membrane</keyword>
<evidence type="ECO:0000313" key="14">
    <source>
        <dbReference type="Ensembl" id="ENSSFAP00005031916.1"/>
    </source>
</evidence>
<dbReference type="OMA" id="CAMAVIR"/>
<reference evidence="14" key="2">
    <citation type="submission" date="2025-08" db="UniProtKB">
        <authorList>
            <consortium name="Ensembl"/>
        </authorList>
    </citation>
    <scope>IDENTIFICATION</scope>
</reference>
<evidence type="ECO:0000256" key="11">
    <source>
        <dbReference type="ARBA" id="ARBA00023224"/>
    </source>
</evidence>
<reference evidence="14" key="1">
    <citation type="submission" date="2019-06" db="EMBL/GenBank/DDBJ databases">
        <authorList>
            <consortium name="Wellcome Sanger Institute Data Sharing"/>
        </authorList>
    </citation>
    <scope>NUCLEOTIDE SEQUENCE [LARGE SCALE GENOMIC DNA]</scope>
</reference>
<keyword evidence="15" id="KW-1185">Reference proteome</keyword>
<dbReference type="Ensembl" id="ENSSFAT00005033058.1">
    <property type="protein sequence ID" value="ENSSFAP00005031916.1"/>
    <property type="gene ID" value="ENSSFAG00005016187.1"/>
</dbReference>
<feature type="transmembrane region" description="Helical" evidence="12">
    <location>
        <begin position="51"/>
        <end position="76"/>
    </location>
</feature>
<feature type="transmembrane region" description="Helical" evidence="12">
    <location>
        <begin position="181"/>
        <end position="208"/>
    </location>
</feature>
<evidence type="ECO:0000256" key="9">
    <source>
        <dbReference type="ARBA" id="ARBA00023136"/>
    </source>
</evidence>
<reference evidence="14" key="3">
    <citation type="submission" date="2025-09" db="UniProtKB">
        <authorList>
            <consortium name="Ensembl"/>
        </authorList>
    </citation>
    <scope>IDENTIFICATION</scope>
</reference>
<dbReference type="InterPro" id="IPR050125">
    <property type="entry name" value="GPCR_opsins"/>
</dbReference>
<keyword evidence="4 12" id="KW-0812">Transmembrane</keyword>
<dbReference type="InterPro" id="IPR017452">
    <property type="entry name" value="GPCR_Rhodpsn_7TM"/>
</dbReference>
<feature type="transmembrane region" description="Helical" evidence="12">
    <location>
        <begin position="15"/>
        <end position="39"/>
    </location>
</feature>
<dbReference type="GO" id="GO:0007602">
    <property type="term" value="P:phototransduction"/>
    <property type="evidence" value="ECO:0007669"/>
    <property type="project" value="UniProtKB-KW"/>
</dbReference>
<evidence type="ECO:0000256" key="12">
    <source>
        <dbReference type="SAM" id="Phobius"/>
    </source>
</evidence>
<dbReference type="PROSITE" id="PS00238">
    <property type="entry name" value="OPSIN"/>
    <property type="match status" value="1"/>
</dbReference>